<keyword evidence="4" id="KW-0931">ER-Golgi transport</keyword>
<comment type="caution">
    <text evidence="10">The sequence shown here is derived from an EMBL/GenBank/DDBJ whole genome shotgun (WGS) entry which is preliminary data.</text>
</comment>
<feature type="binding site" evidence="7">
    <location>
        <position position="70"/>
    </location>
    <ligand>
        <name>GTP</name>
        <dbReference type="ChEBI" id="CHEBI:37565"/>
    </ligand>
</feature>
<evidence type="ECO:0008006" key="12">
    <source>
        <dbReference type="Google" id="ProtNLM"/>
    </source>
</evidence>
<dbReference type="SMART" id="SM00178">
    <property type="entry name" value="SAR"/>
    <property type="match status" value="1"/>
</dbReference>
<dbReference type="EMBL" id="JADGMS010000019">
    <property type="protein sequence ID" value="KAF9661288.1"/>
    <property type="molecule type" value="Genomic_DNA"/>
</dbReference>
<keyword evidence="5" id="KW-0653">Protein transport</keyword>
<dbReference type="GO" id="GO:0046872">
    <property type="term" value="F:metal ion binding"/>
    <property type="evidence" value="ECO:0007669"/>
    <property type="project" value="UniProtKB-KW"/>
</dbReference>
<keyword evidence="11" id="KW-1185">Reference proteome</keyword>
<dbReference type="GO" id="GO:0015031">
    <property type="term" value="P:protein transport"/>
    <property type="evidence" value="ECO:0007669"/>
    <property type="project" value="UniProtKB-KW"/>
</dbReference>
<evidence type="ECO:0000256" key="2">
    <source>
        <dbReference type="ARBA" id="ARBA00022707"/>
    </source>
</evidence>
<gene>
    <name evidence="10" type="ORF">SADUNF_Sadunf19G0052500</name>
</gene>
<dbReference type="InterPro" id="IPR005225">
    <property type="entry name" value="Small_GTP-bd"/>
</dbReference>
<dbReference type="Gene3D" id="3.40.50.300">
    <property type="entry name" value="P-loop containing nucleotide triphosphate hydrolases"/>
    <property type="match status" value="2"/>
</dbReference>
<accession>A0A835J0L5</accession>
<keyword evidence="5" id="KW-0813">Transport</keyword>
<feature type="binding site" evidence="7">
    <location>
        <begin position="24"/>
        <end position="31"/>
    </location>
    <ligand>
        <name>GTP</name>
        <dbReference type="ChEBI" id="CHEBI:37565"/>
    </ligand>
</feature>
<feature type="binding site" evidence="8">
    <location>
        <position position="31"/>
    </location>
    <ligand>
        <name>Mg(2+)</name>
        <dbReference type="ChEBI" id="CHEBI:18420"/>
    </ligand>
</feature>
<evidence type="ECO:0000256" key="5">
    <source>
        <dbReference type="ARBA" id="ARBA00022927"/>
    </source>
</evidence>
<evidence type="ECO:0000256" key="4">
    <source>
        <dbReference type="ARBA" id="ARBA00022892"/>
    </source>
</evidence>
<feature type="binding site" evidence="8">
    <location>
        <position position="48"/>
    </location>
    <ligand>
        <name>Mg(2+)</name>
        <dbReference type="ChEBI" id="CHEBI:18420"/>
    </ligand>
</feature>
<dbReference type="Proteomes" id="UP000657918">
    <property type="component" value="Unassembled WGS sequence"/>
</dbReference>
<keyword evidence="2" id="KW-0519">Myristate</keyword>
<dbReference type="GO" id="GO:0003924">
    <property type="term" value="F:GTPase activity"/>
    <property type="evidence" value="ECO:0007669"/>
    <property type="project" value="InterPro"/>
</dbReference>
<proteinExistence type="inferred from homology"/>
<dbReference type="SMART" id="SM00177">
    <property type="entry name" value="ARF"/>
    <property type="match status" value="1"/>
</dbReference>
<dbReference type="Pfam" id="PF00025">
    <property type="entry name" value="Arf"/>
    <property type="match status" value="3"/>
</dbReference>
<evidence type="ECO:0000313" key="11">
    <source>
        <dbReference type="Proteomes" id="UP000657918"/>
    </source>
</evidence>
<keyword evidence="2" id="KW-0449">Lipoprotein</keyword>
<feature type="binding site" evidence="7">
    <location>
        <begin position="165"/>
        <end position="168"/>
    </location>
    <ligand>
        <name>GTP</name>
        <dbReference type="ChEBI" id="CHEBI:37565"/>
    </ligand>
</feature>
<evidence type="ECO:0000256" key="7">
    <source>
        <dbReference type="PIRSR" id="PIRSR606689-1"/>
    </source>
</evidence>
<keyword evidence="6 7" id="KW-0342">GTP-binding</keyword>
<dbReference type="PRINTS" id="PR00328">
    <property type="entry name" value="SAR1GTPBP"/>
</dbReference>
<evidence type="ECO:0000256" key="9">
    <source>
        <dbReference type="RuleBase" id="RU003925"/>
    </source>
</evidence>
<evidence type="ECO:0000256" key="3">
    <source>
        <dbReference type="ARBA" id="ARBA00022741"/>
    </source>
</evidence>
<organism evidence="10 11">
    <name type="scientific">Salix dunnii</name>
    <dbReference type="NCBI Taxonomy" id="1413687"/>
    <lineage>
        <taxon>Eukaryota</taxon>
        <taxon>Viridiplantae</taxon>
        <taxon>Streptophyta</taxon>
        <taxon>Embryophyta</taxon>
        <taxon>Tracheophyta</taxon>
        <taxon>Spermatophyta</taxon>
        <taxon>Magnoliopsida</taxon>
        <taxon>eudicotyledons</taxon>
        <taxon>Gunneridae</taxon>
        <taxon>Pentapetalae</taxon>
        <taxon>rosids</taxon>
        <taxon>fabids</taxon>
        <taxon>Malpighiales</taxon>
        <taxon>Salicaceae</taxon>
        <taxon>Saliceae</taxon>
        <taxon>Salix</taxon>
    </lineage>
</organism>
<dbReference type="PROSITE" id="PS51417">
    <property type="entry name" value="ARF"/>
    <property type="match status" value="1"/>
</dbReference>
<dbReference type="InterPro" id="IPR006689">
    <property type="entry name" value="Small_GTPase_ARF/SAR"/>
</dbReference>
<dbReference type="InterPro" id="IPR027417">
    <property type="entry name" value="P-loop_NTPase"/>
</dbReference>
<evidence type="ECO:0000256" key="6">
    <source>
        <dbReference type="ARBA" id="ARBA00023134"/>
    </source>
</evidence>
<dbReference type="FunFam" id="3.40.50.300:FF:002393">
    <property type="entry name" value="Uncharacterized protein, isoform C"/>
    <property type="match status" value="1"/>
</dbReference>
<dbReference type="SUPFAM" id="SSF52540">
    <property type="entry name" value="P-loop containing nucleoside triphosphate hydrolases"/>
    <property type="match status" value="1"/>
</dbReference>
<name>A0A835J0L5_9ROSI</name>
<dbReference type="GO" id="GO:0005525">
    <property type="term" value="F:GTP binding"/>
    <property type="evidence" value="ECO:0007669"/>
    <property type="project" value="UniProtKB-KW"/>
</dbReference>
<dbReference type="PANTHER" id="PTHR11711">
    <property type="entry name" value="ADP RIBOSYLATION FACTOR-RELATED"/>
    <property type="match status" value="1"/>
</dbReference>
<dbReference type="OrthoDB" id="2011769at2759"/>
<protein>
    <recommendedName>
        <fullName evidence="12">ADP-ribosylation factor</fullName>
    </recommendedName>
</protein>
<dbReference type="GO" id="GO:0016192">
    <property type="term" value="P:vesicle-mediated transport"/>
    <property type="evidence" value="ECO:0007669"/>
    <property type="project" value="UniProtKB-KW"/>
</dbReference>
<dbReference type="InterPro" id="IPR024156">
    <property type="entry name" value="Small_GTPase_ARF"/>
</dbReference>
<evidence type="ECO:0000256" key="1">
    <source>
        <dbReference type="ARBA" id="ARBA00010290"/>
    </source>
</evidence>
<keyword evidence="8" id="KW-0460">Magnesium</keyword>
<dbReference type="AlphaFoldDB" id="A0A835J0L5"/>
<evidence type="ECO:0000313" key="10">
    <source>
        <dbReference type="EMBL" id="KAF9661288.1"/>
    </source>
</evidence>
<keyword evidence="8" id="KW-0479">Metal-binding</keyword>
<dbReference type="NCBIfam" id="TIGR00231">
    <property type="entry name" value="small_GTP"/>
    <property type="match status" value="1"/>
</dbReference>
<evidence type="ECO:0000256" key="8">
    <source>
        <dbReference type="PIRSR" id="PIRSR606689-2"/>
    </source>
</evidence>
<reference evidence="10 11" key="1">
    <citation type="submission" date="2020-10" db="EMBL/GenBank/DDBJ databases">
        <title>Plant Genome Project.</title>
        <authorList>
            <person name="Zhang R.-G."/>
        </authorList>
    </citation>
    <scope>NUCLEOTIDE SEQUENCE [LARGE SCALE GENOMIC DNA]</scope>
    <source>
        <strain evidence="10">FAFU-HL-1</strain>
        <tissue evidence="10">Leaf</tissue>
    </source>
</reference>
<keyword evidence="3 7" id="KW-0547">Nucleotide-binding</keyword>
<comment type="similarity">
    <text evidence="1 9">Belongs to the small GTPase superfamily. Arf family.</text>
</comment>
<sequence length="273" mass="30719">MGQAFRKLFDTLFGNTEMRVVMLGLDAAGKTTILYKLHIGEVLSTVPTIGFNVEKVQYKNVVFTVWDVGGQEKLRPLWRHYFNNTDGLVTAVVLFPPLMLLCKSEFSLCIDPHMYVCPSHMICLEAEIYVVDSLDRERIGKAKEEFQTIIKDPFMLNSVILVFANKQDMALTSHVLAEEFLALRFWTLAICKKGAMTPMEVCEGLGLLELKNRKWHIQGTCALRGDGLYEGLDWLSGTFKEMRAAGYSSVCWKPQAHLDEAGELAIASVEVLS</sequence>